<accession>A0AAN8EI88</accession>
<proteinExistence type="predicted"/>
<dbReference type="EMBL" id="JAKLMC020000005">
    <property type="protein sequence ID" value="KAK5956163.1"/>
    <property type="molecule type" value="Genomic_DNA"/>
</dbReference>
<sequence>MVSRESMRSCGEVDGWIVIERSPRNTSTHGSSTMDTHTVMSSMDTTSAFDDIMPQATLSSAADFAMGSYDGVPRYDSEAGILDPDSDSMEIPSADRRRPYSILNDAQVPDDELPPYVRTVEAAEVSTFAAASSQEEDTEPAPLSQVQDAVHLEHRDDPVPIDYPTHAATSSINSLPHQTHVDQAIWTCPVCLKPQPPNNSTFNTHLDACLNQAVVLDAMVDHVARPVARWLDISARNQDPDRLKARISVVCDAMVGDYAGLVCLDSSFKGLGLEHSESLSSVASVVRREVAMQRRPLQLSRQAFR</sequence>
<dbReference type="Proteomes" id="UP001316803">
    <property type="component" value="Unassembled WGS sequence"/>
</dbReference>
<dbReference type="AlphaFoldDB" id="A0AAN8EI88"/>
<gene>
    <name evidence="1" type="ORF">OHC33_002736</name>
</gene>
<evidence type="ECO:0000313" key="2">
    <source>
        <dbReference type="Proteomes" id="UP001316803"/>
    </source>
</evidence>
<reference evidence="1 2" key="1">
    <citation type="submission" date="2022-12" db="EMBL/GenBank/DDBJ databases">
        <title>Genomic features and morphological characterization of a novel Knufia sp. strain isolated from spacecraft assembly facility.</title>
        <authorList>
            <person name="Teixeira M."/>
            <person name="Chander A.M."/>
            <person name="Stajich J.E."/>
            <person name="Venkateswaran K."/>
        </authorList>
    </citation>
    <scope>NUCLEOTIDE SEQUENCE [LARGE SCALE GENOMIC DNA]</scope>
    <source>
        <strain evidence="1 2">FJI-L2-BK-P2</strain>
    </source>
</reference>
<protein>
    <recommendedName>
        <fullName evidence="3">UBZ4-type domain-containing protein</fullName>
    </recommendedName>
</protein>
<evidence type="ECO:0000313" key="1">
    <source>
        <dbReference type="EMBL" id="KAK5956163.1"/>
    </source>
</evidence>
<dbReference type="Gene3D" id="3.30.160.60">
    <property type="entry name" value="Classic Zinc Finger"/>
    <property type="match status" value="1"/>
</dbReference>
<evidence type="ECO:0008006" key="3">
    <source>
        <dbReference type="Google" id="ProtNLM"/>
    </source>
</evidence>
<organism evidence="1 2">
    <name type="scientific">Knufia fluminis</name>
    <dbReference type="NCBI Taxonomy" id="191047"/>
    <lineage>
        <taxon>Eukaryota</taxon>
        <taxon>Fungi</taxon>
        <taxon>Dikarya</taxon>
        <taxon>Ascomycota</taxon>
        <taxon>Pezizomycotina</taxon>
        <taxon>Eurotiomycetes</taxon>
        <taxon>Chaetothyriomycetidae</taxon>
        <taxon>Chaetothyriales</taxon>
        <taxon>Trichomeriaceae</taxon>
        <taxon>Knufia</taxon>
    </lineage>
</organism>
<comment type="caution">
    <text evidence="1">The sequence shown here is derived from an EMBL/GenBank/DDBJ whole genome shotgun (WGS) entry which is preliminary data.</text>
</comment>
<name>A0AAN8EI88_9EURO</name>
<keyword evidence="2" id="KW-1185">Reference proteome</keyword>